<evidence type="ECO:0000256" key="3">
    <source>
        <dbReference type="ARBA" id="ARBA00022777"/>
    </source>
</evidence>
<dbReference type="Gene3D" id="3.90.1510.10">
    <property type="entry name" value="Glycerate kinase, domain 2"/>
    <property type="match status" value="1"/>
</dbReference>
<dbReference type="GO" id="GO:0031388">
    <property type="term" value="P:organic acid phosphorylation"/>
    <property type="evidence" value="ECO:0007669"/>
    <property type="project" value="UniProtKB-UniRule"/>
</dbReference>
<comment type="caution">
    <text evidence="5">The sequence shown here is derived from an EMBL/GenBank/DDBJ whole genome shotgun (WGS) entry which is preliminary data.</text>
</comment>
<dbReference type="PIRSF" id="PIRSF006078">
    <property type="entry name" value="GlxK"/>
    <property type="match status" value="1"/>
</dbReference>
<reference evidence="5 6" key="1">
    <citation type="submission" date="2018-05" db="EMBL/GenBank/DDBJ databases">
        <title>Genomic Encyclopedia of Type Strains, Phase IV (KMG-IV): sequencing the most valuable type-strain genomes for metagenomic binning, comparative biology and taxonomic classification.</title>
        <authorList>
            <person name="Goeker M."/>
        </authorList>
    </citation>
    <scope>NUCLEOTIDE SEQUENCE [LARGE SCALE GENOMIC DNA]</scope>
    <source>
        <strain evidence="5 6">DSM 28556</strain>
    </source>
</reference>
<dbReference type="EMBL" id="QJJQ01000021">
    <property type="protein sequence ID" value="PXW81518.1"/>
    <property type="molecule type" value="Genomic_DNA"/>
</dbReference>
<name>A0A2V3VL74_9BACI</name>
<organism evidence="5 6">
    <name type="scientific">Pseudogracilibacillus auburnensis</name>
    <dbReference type="NCBI Taxonomy" id="1494959"/>
    <lineage>
        <taxon>Bacteria</taxon>
        <taxon>Bacillati</taxon>
        <taxon>Bacillota</taxon>
        <taxon>Bacilli</taxon>
        <taxon>Bacillales</taxon>
        <taxon>Bacillaceae</taxon>
        <taxon>Pseudogracilibacillus</taxon>
    </lineage>
</organism>
<keyword evidence="2 4" id="KW-0808">Transferase</keyword>
<proteinExistence type="inferred from homology"/>
<evidence type="ECO:0000313" key="6">
    <source>
        <dbReference type="Proteomes" id="UP000247978"/>
    </source>
</evidence>
<accession>A0A2V3VL74</accession>
<dbReference type="PANTHER" id="PTHR21599:SF0">
    <property type="entry name" value="GLYCERATE KINASE"/>
    <property type="match status" value="1"/>
</dbReference>
<dbReference type="InterPro" id="IPR036129">
    <property type="entry name" value="Glycerate_kinase_sf"/>
</dbReference>
<keyword evidence="6" id="KW-1185">Reference proteome</keyword>
<evidence type="ECO:0000256" key="1">
    <source>
        <dbReference type="ARBA" id="ARBA00006284"/>
    </source>
</evidence>
<dbReference type="SUPFAM" id="SSF110738">
    <property type="entry name" value="Glycerate kinase I"/>
    <property type="match status" value="1"/>
</dbReference>
<evidence type="ECO:0000256" key="4">
    <source>
        <dbReference type="PIRNR" id="PIRNR006078"/>
    </source>
</evidence>
<dbReference type="AlphaFoldDB" id="A0A2V3VL74"/>
<sequence length="381" mass="40294">MKIIIAPDSFKESMTAVAATEAIEKGIKKVLPNATIAKFPMADGGEGTVEALVNSMDGSLITHSITGPLGEQMEAQYGIINDHTAVIEIAAAVGLQLVPPEKRNPLHTTTYGIGEFIIHALNKGIRHFIIGLGGSSTNDGGIGMAQALGAEVTDERGHPVHFGGQGLSEIKHISIDKLDQRLKQCTFDIACDVENPLTGQNGAAYIYGPQKGANEKMIANLDQSMQNYANILKRDLHVDVNHVKGAGAAGGLGAAFIAFLHGTLKSGIDIITTITGIESHIKTADLVITGEGKIDDQTIFGKTPVGVAKIAQKYGVPVIAITGANEITSPAIYEAGIKAIFSITNKPMTLEEAMEYSEALTEQLVENIIRFIIANEGMSSR</sequence>
<dbReference type="Pfam" id="PF02595">
    <property type="entry name" value="Gly_kinase"/>
    <property type="match status" value="1"/>
</dbReference>
<dbReference type="InterPro" id="IPR018193">
    <property type="entry name" value="Glyc_kinase_flavodox-like_fold"/>
</dbReference>
<keyword evidence="3 4" id="KW-0418">Kinase</keyword>
<dbReference type="Proteomes" id="UP000247978">
    <property type="component" value="Unassembled WGS sequence"/>
</dbReference>
<evidence type="ECO:0000256" key="2">
    <source>
        <dbReference type="ARBA" id="ARBA00022679"/>
    </source>
</evidence>
<comment type="similarity">
    <text evidence="1 4">Belongs to the glycerate kinase type-1 family.</text>
</comment>
<dbReference type="OrthoDB" id="9774290at2"/>
<dbReference type="GO" id="GO:0008887">
    <property type="term" value="F:glycerate kinase activity"/>
    <property type="evidence" value="ECO:0007669"/>
    <property type="project" value="UniProtKB-UniRule"/>
</dbReference>
<dbReference type="RefSeq" id="WP_110397285.1">
    <property type="nucleotide sequence ID" value="NZ_JBHUHB010000001.1"/>
</dbReference>
<gene>
    <name evidence="5" type="ORF">DFR56_12112</name>
</gene>
<dbReference type="InterPro" id="IPR018197">
    <property type="entry name" value="Glycerate_kinase_RE-like"/>
</dbReference>
<evidence type="ECO:0000313" key="5">
    <source>
        <dbReference type="EMBL" id="PXW81518.1"/>
    </source>
</evidence>
<dbReference type="InterPro" id="IPR004381">
    <property type="entry name" value="Glycerate_kinase"/>
</dbReference>
<protein>
    <submittedName>
        <fullName evidence="5">Glycerate kinase</fullName>
    </submittedName>
</protein>
<dbReference type="NCBIfam" id="TIGR00045">
    <property type="entry name" value="glycerate kinase"/>
    <property type="match status" value="1"/>
</dbReference>
<dbReference type="Gene3D" id="3.40.50.10350">
    <property type="entry name" value="Glycerate kinase, domain 1"/>
    <property type="match status" value="1"/>
</dbReference>
<dbReference type="PANTHER" id="PTHR21599">
    <property type="entry name" value="GLYCERATE KINASE"/>
    <property type="match status" value="1"/>
</dbReference>